<comment type="caution">
    <text evidence="2">The sequence shown here is derived from an EMBL/GenBank/DDBJ whole genome shotgun (WGS) entry which is preliminary data.</text>
</comment>
<organism evidence="2 3">
    <name type="scientific">Cryobacterium psychrophilum</name>
    <dbReference type="NCBI Taxonomy" id="41988"/>
    <lineage>
        <taxon>Bacteria</taxon>
        <taxon>Bacillati</taxon>
        <taxon>Actinomycetota</taxon>
        <taxon>Actinomycetes</taxon>
        <taxon>Micrococcales</taxon>
        <taxon>Microbacteriaceae</taxon>
        <taxon>Cryobacterium</taxon>
    </lineage>
</organism>
<keyword evidence="3" id="KW-1185">Reference proteome</keyword>
<protein>
    <submittedName>
        <fullName evidence="2">Uncharacterized protein</fullName>
    </submittedName>
</protein>
<dbReference type="AlphaFoldDB" id="A0A4Y8KPU1"/>
<sequence length="74" mass="7952">MSLVHNDGLRTFGVEEELLIVDPTGGWPLPLARWCPSSGWVFASGSGSSPTPALGPELGARTPATRPVRVFRRH</sequence>
<proteinExistence type="predicted"/>
<dbReference type="EMBL" id="SOHQ01000013">
    <property type="protein sequence ID" value="TFD80804.1"/>
    <property type="molecule type" value="Genomic_DNA"/>
</dbReference>
<name>A0A4Y8KPU1_9MICO</name>
<accession>A0A4Y8KPU1</accession>
<evidence type="ECO:0000256" key="1">
    <source>
        <dbReference type="SAM" id="MobiDB-lite"/>
    </source>
</evidence>
<evidence type="ECO:0000313" key="2">
    <source>
        <dbReference type="EMBL" id="TFD80804.1"/>
    </source>
</evidence>
<gene>
    <name evidence="2" type="ORF">E3T53_04005</name>
</gene>
<dbReference type="Proteomes" id="UP000298218">
    <property type="component" value="Unassembled WGS sequence"/>
</dbReference>
<evidence type="ECO:0000313" key="3">
    <source>
        <dbReference type="Proteomes" id="UP000298218"/>
    </source>
</evidence>
<feature type="region of interest" description="Disordered" evidence="1">
    <location>
        <begin position="45"/>
        <end position="74"/>
    </location>
</feature>
<reference evidence="2 3" key="1">
    <citation type="submission" date="2019-03" db="EMBL/GenBank/DDBJ databases">
        <title>Genomics of glacier-inhabiting Cryobacterium strains.</title>
        <authorList>
            <person name="Liu Q."/>
            <person name="Xin Y.-H."/>
        </authorList>
    </citation>
    <scope>NUCLEOTIDE SEQUENCE [LARGE SCALE GENOMIC DNA]</scope>
    <source>
        <strain evidence="2 3">CGMCC 1.4292</strain>
    </source>
</reference>